<evidence type="ECO:0000313" key="1">
    <source>
        <dbReference type="EMBL" id="KAK7835616.1"/>
    </source>
</evidence>
<dbReference type="Gene3D" id="3.40.50.1000">
    <property type="entry name" value="HAD superfamily/HAD-like"/>
    <property type="match status" value="1"/>
</dbReference>
<dbReference type="AlphaFoldDB" id="A0AAW0KAR3"/>
<dbReference type="GO" id="GO:0003993">
    <property type="term" value="F:acid phosphatase activity"/>
    <property type="evidence" value="ECO:0007669"/>
    <property type="project" value="TreeGrafter"/>
</dbReference>
<evidence type="ECO:0000313" key="2">
    <source>
        <dbReference type="Proteomes" id="UP000237347"/>
    </source>
</evidence>
<dbReference type="PANTHER" id="PTHR17901">
    <property type="entry name" value="MAGNESIUM-DEPENDENT PHOSPHATASE 1 MDP1"/>
    <property type="match status" value="1"/>
</dbReference>
<gene>
    <name evidence="1" type="primary">MDP1</name>
    <name evidence="1" type="ORF">CFP56_023344</name>
</gene>
<name>A0AAW0KAR3_QUESU</name>
<proteinExistence type="predicted"/>
<keyword evidence="2" id="KW-1185">Reference proteome</keyword>
<reference evidence="1 2" key="1">
    <citation type="journal article" date="2018" name="Sci. Data">
        <title>The draft genome sequence of cork oak.</title>
        <authorList>
            <person name="Ramos A.M."/>
            <person name="Usie A."/>
            <person name="Barbosa P."/>
            <person name="Barros P.M."/>
            <person name="Capote T."/>
            <person name="Chaves I."/>
            <person name="Simoes F."/>
            <person name="Abreu I."/>
            <person name="Carrasquinho I."/>
            <person name="Faro C."/>
            <person name="Guimaraes J.B."/>
            <person name="Mendonca D."/>
            <person name="Nobrega F."/>
            <person name="Rodrigues L."/>
            <person name="Saibo N.J.M."/>
            <person name="Varela M.C."/>
            <person name="Egas C."/>
            <person name="Matos J."/>
            <person name="Miguel C.M."/>
            <person name="Oliveira M.M."/>
            <person name="Ricardo C.P."/>
            <person name="Goncalves S."/>
        </authorList>
    </citation>
    <scope>NUCLEOTIDE SEQUENCE [LARGE SCALE GENOMIC DNA]</scope>
    <source>
        <strain evidence="2">cv. HL8</strain>
    </source>
</reference>
<comment type="caution">
    <text evidence="1">The sequence shown here is derived from an EMBL/GenBank/DDBJ whole genome shotgun (WGS) entry which is preliminary data.</text>
</comment>
<dbReference type="PANTHER" id="PTHR17901:SF14">
    <property type="entry name" value="MAGNESIUM-DEPENDENT PHOSPHATASE 1"/>
    <property type="match status" value="1"/>
</dbReference>
<dbReference type="Pfam" id="PF12689">
    <property type="entry name" value="Acid_PPase"/>
    <property type="match status" value="1"/>
</dbReference>
<dbReference type="InterPro" id="IPR010036">
    <property type="entry name" value="MDP_1_eu_arc"/>
</dbReference>
<dbReference type="Proteomes" id="UP000237347">
    <property type="component" value="Unassembled WGS sequence"/>
</dbReference>
<organism evidence="1 2">
    <name type="scientific">Quercus suber</name>
    <name type="common">Cork oak</name>
    <dbReference type="NCBI Taxonomy" id="58331"/>
    <lineage>
        <taxon>Eukaryota</taxon>
        <taxon>Viridiplantae</taxon>
        <taxon>Streptophyta</taxon>
        <taxon>Embryophyta</taxon>
        <taxon>Tracheophyta</taxon>
        <taxon>Spermatophyta</taxon>
        <taxon>Magnoliopsida</taxon>
        <taxon>eudicotyledons</taxon>
        <taxon>Gunneridae</taxon>
        <taxon>Pentapetalae</taxon>
        <taxon>rosids</taxon>
        <taxon>fabids</taxon>
        <taxon>Fagales</taxon>
        <taxon>Fagaceae</taxon>
        <taxon>Quercus</taxon>
    </lineage>
</organism>
<accession>A0AAW0KAR3</accession>
<sequence length="107" mass="11951">MLFFDDEDRNIEAVSKMGVTSILVGNEVNLGALRQGLSEFSQKSSSSGRDLQNLITLFLRVIHDLYSGVKLSTAACRESNVLLSTQTITVEVLFCYIIYSYHQTIIL</sequence>
<dbReference type="InterPro" id="IPR023214">
    <property type="entry name" value="HAD_sf"/>
</dbReference>
<protein>
    <submittedName>
        <fullName evidence="1">Magnesium-dependent phosphatase 1</fullName>
    </submittedName>
</protein>
<dbReference type="EMBL" id="PKMF04000368">
    <property type="protein sequence ID" value="KAK7835616.1"/>
    <property type="molecule type" value="Genomic_DNA"/>
</dbReference>